<dbReference type="PANTHER" id="PTHR45782">
    <property type="entry name" value="MITOCHONDRIAL RIBOSOME-ASSOCIATED GTPASE 1"/>
    <property type="match status" value="1"/>
</dbReference>
<dbReference type="OrthoDB" id="269151at2759"/>
<dbReference type="InterPro" id="IPR027417">
    <property type="entry name" value="P-loop_NTPase"/>
</dbReference>
<dbReference type="Pfam" id="PF01926">
    <property type="entry name" value="MMR_HSR1"/>
    <property type="match status" value="1"/>
</dbReference>
<feature type="compositionally biased region" description="Low complexity" evidence="3">
    <location>
        <begin position="516"/>
        <end position="526"/>
    </location>
</feature>
<dbReference type="GO" id="GO:0005525">
    <property type="term" value="F:GTP binding"/>
    <property type="evidence" value="ECO:0007669"/>
    <property type="project" value="UniProtKB-KW"/>
</dbReference>
<protein>
    <recommendedName>
        <fullName evidence="4">CP-type G domain-containing protein</fullName>
    </recommendedName>
</protein>
<feature type="compositionally biased region" description="Gly residues" evidence="3">
    <location>
        <begin position="250"/>
        <end position="268"/>
    </location>
</feature>
<reference evidence="5" key="1">
    <citation type="journal article" date="2020" name="bioRxiv">
        <title>Comparative genomics of Chlamydomonas.</title>
        <authorList>
            <person name="Craig R.J."/>
            <person name="Hasan A.R."/>
            <person name="Ness R.W."/>
            <person name="Keightley P.D."/>
        </authorList>
    </citation>
    <scope>NUCLEOTIDE SEQUENCE</scope>
    <source>
        <strain evidence="5">SAG 7.73</strain>
    </source>
</reference>
<feature type="compositionally biased region" description="Basic and acidic residues" evidence="3">
    <location>
        <begin position="483"/>
        <end position="496"/>
    </location>
</feature>
<evidence type="ECO:0000256" key="2">
    <source>
        <dbReference type="ARBA" id="ARBA00023134"/>
    </source>
</evidence>
<proteinExistence type="predicted"/>
<dbReference type="AlphaFoldDB" id="A0A836B165"/>
<feature type="region of interest" description="Disordered" evidence="3">
    <location>
        <begin position="604"/>
        <end position="640"/>
    </location>
</feature>
<feature type="compositionally biased region" description="Low complexity" evidence="3">
    <location>
        <begin position="448"/>
        <end position="462"/>
    </location>
</feature>
<evidence type="ECO:0000313" key="6">
    <source>
        <dbReference type="Proteomes" id="UP000650467"/>
    </source>
</evidence>
<feature type="region of interest" description="Disordered" evidence="3">
    <location>
        <begin position="351"/>
        <end position="391"/>
    </location>
</feature>
<evidence type="ECO:0000313" key="5">
    <source>
        <dbReference type="EMBL" id="KAG2444279.1"/>
    </source>
</evidence>
<dbReference type="SUPFAM" id="SSF52540">
    <property type="entry name" value="P-loop containing nucleoside triphosphate hydrolases"/>
    <property type="match status" value="1"/>
</dbReference>
<evidence type="ECO:0000256" key="1">
    <source>
        <dbReference type="ARBA" id="ARBA00022741"/>
    </source>
</evidence>
<feature type="compositionally biased region" description="Gly residues" evidence="3">
    <location>
        <begin position="377"/>
        <end position="386"/>
    </location>
</feature>
<keyword evidence="1" id="KW-0547">Nucleotide-binding</keyword>
<keyword evidence="2" id="KW-0342">GTP-binding</keyword>
<feature type="compositionally biased region" description="Low complexity" evidence="3">
    <location>
        <begin position="604"/>
        <end position="619"/>
    </location>
</feature>
<feature type="region of interest" description="Disordered" evidence="3">
    <location>
        <begin position="409"/>
        <end position="549"/>
    </location>
</feature>
<feature type="compositionally biased region" description="Basic and acidic residues" evidence="3">
    <location>
        <begin position="419"/>
        <end position="436"/>
    </location>
</feature>
<dbReference type="GO" id="GO:0003924">
    <property type="term" value="F:GTPase activity"/>
    <property type="evidence" value="ECO:0007669"/>
    <property type="project" value="TreeGrafter"/>
</dbReference>
<comment type="caution">
    <text evidence="5">The sequence shown here is derived from an EMBL/GenBank/DDBJ whole genome shotgun (WGS) entry which is preliminary data.</text>
</comment>
<dbReference type="PRINTS" id="PR00326">
    <property type="entry name" value="GTP1OBG"/>
</dbReference>
<name>A0A836B165_CHLIN</name>
<evidence type="ECO:0000259" key="4">
    <source>
        <dbReference type="PROSITE" id="PS51721"/>
    </source>
</evidence>
<dbReference type="PROSITE" id="PS51721">
    <property type="entry name" value="G_CP"/>
    <property type="match status" value="1"/>
</dbReference>
<sequence length="640" mass="64963">MAKALRQLEQRIKQVDLVLEVRDARVPLSSFNPHLEKLVAAKRRLVLLNKTDLADPAATRAATALLAQQAGLRVLPCQALDGRSAGRVLDALLDCMQSDRSPAVSSASTAATPASAGASPSFASGPAALAPAPTAAPPDLRLVLVAGLPNTGKSSLINALKRAAAARGLLDGEQAWRKTARAGPLPGVTTALGGFRVCRGQQGQAQGQGARPDDDTVGHVYVLDSPGVLAPALRDMGHGQLRPGLPPKPGGGGGAGGGAGGGGGGSGGRRGEGKRQLRGQERGHGGEAAAARLAIAGLLPADGRGGVVEEGRVLRHLVQLLMSDPRRLRELWCAADSQVHHLQLREQQLRELRGGGSGSSRGSSSSGSSSNSSSFGRDGGGGGGGSSSTSGDVRLARLVHEAVTAPLEQLLPRGGAESGRWHPGLEDELEERHEDGAAAVEAGRGRTRSGSNRSHRTSSSEGRSGGGGGRWDPLAAAAEVAAEDERQQQHTERQAQERAAAGAAVKRQRSSLDDPSSSSSAAAAMAAREEPVTAAEADARGGGGGGAAVDVGRRTAAQRAVLTAFRSGALGRYTWDDVPLAVAAAPTVTAAATAAAATAAAATAAAAAGNSAQPQQQVARQRRVARQPQPAVSSPRRRRV</sequence>
<dbReference type="PANTHER" id="PTHR45782:SF4">
    <property type="entry name" value="MITOCHONDRIAL RIBOSOME-ASSOCIATED GTPASE 1"/>
    <property type="match status" value="1"/>
</dbReference>
<evidence type="ECO:0000256" key="3">
    <source>
        <dbReference type="SAM" id="MobiDB-lite"/>
    </source>
</evidence>
<dbReference type="GO" id="GO:0032543">
    <property type="term" value="P:mitochondrial translation"/>
    <property type="evidence" value="ECO:0007669"/>
    <property type="project" value="TreeGrafter"/>
</dbReference>
<feature type="compositionally biased region" description="Low complexity" evidence="3">
    <location>
        <begin position="360"/>
        <end position="376"/>
    </location>
</feature>
<gene>
    <name evidence="5" type="ORF">HXX76_001036</name>
</gene>
<accession>A0A836B165</accession>
<keyword evidence="6" id="KW-1185">Reference proteome</keyword>
<dbReference type="Proteomes" id="UP000650467">
    <property type="component" value="Unassembled WGS sequence"/>
</dbReference>
<organism evidence="5 6">
    <name type="scientific">Chlamydomonas incerta</name>
    <dbReference type="NCBI Taxonomy" id="51695"/>
    <lineage>
        <taxon>Eukaryota</taxon>
        <taxon>Viridiplantae</taxon>
        <taxon>Chlorophyta</taxon>
        <taxon>core chlorophytes</taxon>
        <taxon>Chlorophyceae</taxon>
        <taxon>CS clade</taxon>
        <taxon>Chlamydomonadales</taxon>
        <taxon>Chlamydomonadaceae</taxon>
        <taxon>Chlamydomonas</taxon>
    </lineage>
</organism>
<feature type="compositionally biased region" description="Basic and acidic residues" evidence="3">
    <location>
        <begin position="269"/>
        <end position="285"/>
    </location>
</feature>
<dbReference type="InterPro" id="IPR030378">
    <property type="entry name" value="G_CP_dom"/>
</dbReference>
<dbReference type="Gene3D" id="3.40.50.300">
    <property type="entry name" value="P-loop containing nucleotide triphosphate hydrolases"/>
    <property type="match status" value="1"/>
</dbReference>
<feature type="region of interest" description="Disordered" evidence="3">
    <location>
        <begin position="104"/>
        <end position="131"/>
    </location>
</feature>
<dbReference type="InterPro" id="IPR006073">
    <property type="entry name" value="GTP-bd"/>
</dbReference>
<dbReference type="GO" id="GO:0005739">
    <property type="term" value="C:mitochondrion"/>
    <property type="evidence" value="ECO:0007669"/>
    <property type="project" value="TreeGrafter"/>
</dbReference>
<feature type="domain" description="CP-type G" evidence="4">
    <location>
        <begin position="5"/>
        <end position="231"/>
    </location>
</feature>
<dbReference type="EMBL" id="JAEHOC010000002">
    <property type="protein sequence ID" value="KAG2444279.1"/>
    <property type="molecule type" value="Genomic_DNA"/>
</dbReference>
<feature type="region of interest" description="Disordered" evidence="3">
    <location>
        <begin position="234"/>
        <end position="286"/>
    </location>
</feature>